<sequence length="77" mass="9010">MKNRIKVFRAMHDMTQEELANRIRVTRRTINSIERGKYNPSIEVAYKIAKTFGVTIEEVFCFEDDENEDAGQDDDPL</sequence>
<keyword evidence="1" id="KW-0238">DNA-binding</keyword>
<dbReference type="GeneID" id="18506899"/>
<dbReference type="CDD" id="cd00093">
    <property type="entry name" value="HTH_XRE"/>
    <property type="match status" value="1"/>
</dbReference>
<feature type="domain" description="HTH cro/C1-type" evidence="2">
    <location>
        <begin position="5"/>
        <end position="59"/>
    </location>
</feature>
<name>W6Q8Q8_METBM</name>
<dbReference type="HOGENOM" id="CLU_066192_44_1_2"/>
<evidence type="ECO:0000259" key="2">
    <source>
        <dbReference type="PROSITE" id="PS50943"/>
    </source>
</evidence>
<evidence type="ECO:0000313" key="3">
    <source>
        <dbReference type="EMBL" id="CDM26137.1"/>
    </source>
</evidence>
<dbReference type="AlphaFoldDB" id="W6Q8Q8"/>
<dbReference type="STRING" id="1201294.BN140_3030"/>
<proteinExistence type="predicted"/>
<dbReference type="GO" id="GO:0003677">
    <property type="term" value="F:DNA binding"/>
    <property type="evidence" value="ECO:0007669"/>
    <property type="project" value="UniProtKB-KW"/>
</dbReference>
<reference evidence="4" key="1">
    <citation type="journal article" date="2012" name="J. Bacteriol.">
        <title>Complete genome sequence of the hydrogenotrophic, methanogenic archaeon Methanoculleus bourgensis strain MS2T, isolated from a sewage sludge digester.</title>
        <authorList>
            <person name="Maus I."/>
            <person name="Wibberg D."/>
            <person name="Stantscheff R."/>
            <person name="Eikmeyer F.G."/>
            <person name="Seffner A."/>
            <person name="Boelter J."/>
            <person name="Szczepanowski R."/>
            <person name="Blom J."/>
            <person name="Jaenicke S."/>
            <person name="Konig H."/>
            <person name="Puhler A."/>
            <person name="Schluter A."/>
        </authorList>
    </citation>
    <scope>NUCLEOTIDE SEQUENCE [LARGE SCALE GENOMIC DNA]</scope>
    <source>
        <strain evidence="4">ATCC 43281 / DSM 3045 / OCM 15 / MS2</strain>
    </source>
</reference>
<protein>
    <submittedName>
        <fullName evidence="3">Transcriptional regulator, XRE family</fullName>
    </submittedName>
</protein>
<dbReference type="Pfam" id="PF01381">
    <property type="entry name" value="HTH_3"/>
    <property type="match status" value="1"/>
</dbReference>
<dbReference type="SMART" id="SM00530">
    <property type="entry name" value="HTH_XRE"/>
    <property type="match status" value="1"/>
</dbReference>
<dbReference type="PANTHER" id="PTHR46558">
    <property type="entry name" value="TRACRIPTIONAL REGULATORY PROTEIN-RELATED-RELATED"/>
    <property type="match status" value="1"/>
</dbReference>
<dbReference type="PATRIC" id="fig|1201294.9.peg.1329"/>
<dbReference type="Proteomes" id="UP000009007">
    <property type="component" value="Chromosome I"/>
</dbReference>
<dbReference type="SUPFAM" id="SSF47413">
    <property type="entry name" value="lambda repressor-like DNA-binding domains"/>
    <property type="match status" value="1"/>
</dbReference>
<accession>W6Q8Q8</accession>
<dbReference type="BioCyc" id="MBOU1201294:BN140_RS06005-MONOMER"/>
<organism evidence="3 4">
    <name type="scientific">Methanoculleus bourgensis (strain ATCC 43281 / DSM 3045 / OCM 15 / MS2)</name>
    <name type="common">Methanogenium bourgense</name>
    <dbReference type="NCBI Taxonomy" id="1201294"/>
    <lineage>
        <taxon>Archaea</taxon>
        <taxon>Methanobacteriati</taxon>
        <taxon>Methanobacteriota</taxon>
        <taxon>Stenosarchaea group</taxon>
        <taxon>Methanomicrobia</taxon>
        <taxon>Methanomicrobiales</taxon>
        <taxon>Methanomicrobiaceae</taxon>
        <taxon>Methanoculleus</taxon>
    </lineage>
</organism>
<dbReference type="PROSITE" id="PS50943">
    <property type="entry name" value="HTH_CROC1"/>
    <property type="match status" value="1"/>
</dbReference>
<dbReference type="RefSeq" id="WP_024265386.1">
    <property type="nucleotide sequence ID" value="NC_018227.2"/>
</dbReference>
<gene>
    <name evidence="3" type="ordered locus">BN140_3030</name>
</gene>
<evidence type="ECO:0000313" key="4">
    <source>
        <dbReference type="Proteomes" id="UP000009007"/>
    </source>
</evidence>
<dbReference type="InterPro" id="IPR001387">
    <property type="entry name" value="Cro/C1-type_HTH"/>
</dbReference>
<keyword evidence="4" id="KW-1185">Reference proteome</keyword>
<evidence type="ECO:0000256" key="1">
    <source>
        <dbReference type="ARBA" id="ARBA00023125"/>
    </source>
</evidence>
<dbReference type="InterPro" id="IPR010982">
    <property type="entry name" value="Lambda_DNA-bd_dom_sf"/>
</dbReference>
<dbReference type="EMBL" id="HE964772">
    <property type="protein sequence ID" value="CDM26137.1"/>
    <property type="molecule type" value="Genomic_DNA"/>
</dbReference>
<dbReference type="KEGG" id="mbg:BN140_3030"/>
<dbReference type="Gene3D" id="1.10.260.40">
    <property type="entry name" value="lambda repressor-like DNA-binding domains"/>
    <property type="match status" value="1"/>
</dbReference>
<dbReference type="PANTHER" id="PTHR46558:SF4">
    <property type="entry name" value="DNA-BIDING PHAGE PROTEIN"/>
    <property type="match status" value="1"/>
</dbReference>